<dbReference type="Proteomes" id="UP000267250">
    <property type="component" value="Chromosome"/>
</dbReference>
<dbReference type="AlphaFoldDB" id="A0A3Q9HPW0"/>
<keyword evidence="2" id="KW-1185">Reference proteome</keyword>
<dbReference type="EMBL" id="CP016379">
    <property type="protein sequence ID" value="AZR72857.1"/>
    <property type="molecule type" value="Genomic_DNA"/>
</dbReference>
<dbReference type="KEGG" id="aft:BBF96_05310"/>
<dbReference type="RefSeq" id="WP_127016194.1">
    <property type="nucleotide sequence ID" value="NZ_CP016379.1"/>
</dbReference>
<evidence type="ECO:0008006" key="3">
    <source>
        <dbReference type="Google" id="ProtNLM"/>
    </source>
</evidence>
<sequence>MIQSNMKKLSRTELMLNVIANFINSLPVHARKRVHKNIRKLADEEKAREFLEKMQGKEYEEVLEILAGKIFELVNCFKNYPEFHNKAYKHLCHVLKDQTIIHEDQLIVKEGKDIPSDALQNPTDEDATYRKKGNKSCQGYAVNITETANKDNPIQLITKVSVEPNIHSDVNFLLESLEDLKERIDIKELIVDGAYCSPETLKETQEKEIKLITTNMVGRKFKNEEKTTADFIVEAQKGIKRCPAGKKPIKIGYIVYSRM</sequence>
<organism evidence="1 2">
    <name type="scientific">Anoxybacter fermentans</name>
    <dbReference type="NCBI Taxonomy" id="1323375"/>
    <lineage>
        <taxon>Bacteria</taxon>
        <taxon>Bacillati</taxon>
        <taxon>Bacillota</taxon>
        <taxon>Clostridia</taxon>
        <taxon>Halanaerobiales</taxon>
        <taxon>Anoxybacter</taxon>
    </lineage>
</organism>
<reference evidence="1 2" key="1">
    <citation type="submission" date="2016-07" db="EMBL/GenBank/DDBJ databases">
        <title>Genome and transcriptome analysis of iron-reducing fermentative bacteria Anoxybacter fermentans.</title>
        <authorList>
            <person name="Zeng X."/>
            <person name="Shao Z."/>
        </authorList>
    </citation>
    <scope>NUCLEOTIDE SEQUENCE [LARGE SCALE GENOMIC DNA]</scope>
    <source>
        <strain evidence="1 2">DY22613</strain>
    </source>
</reference>
<protein>
    <recommendedName>
        <fullName evidence="3">Transposase IS4-like domain-containing protein</fullName>
    </recommendedName>
</protein>
<name>A0A3Q9HPW0_9FIRM</name>
<evidence type="ECO:0000313" key="1">
    <source>
        <dbReference type="EMBL" id="AZR72857.1"/>
    </source>
</evidence>
<evidence type="ECO:0000313" key="2">
    <source>
        <dbReference type="Proteomes" id="UP000267250"/>
    </source>
</evidence>
<accession>A0A3Q9HPW0</accession>
<dbReference type="OrthoDB" id="9789070at2"/>
<proteinExistence type="predicted"/>
<gene>
    <name evidence="1" type="ORF">BBF96_05310</name>
</gene>